<evidence type="ECO:0000313" key="2">
    <source>
        <dbReference type="Proteomes" id="UP000829196"/>
    </source>
</evidence>
<evidence type="ECO:0000313" key="1">
    <source>
        <dbReference type="EMBL" id="KAI0493419.1"/>
    </source>
</evidence>
<dbReference type="AlphaFoldDB" id="A0A8T3ABB3"/>
<organism evidence="1 2">
    <name type="scientific">Dendrobium nobile</name>
    <name type="common">Orchid</name>
    <dbReference type="NCBI Taxonomy" id="94219"/>
    <lineage>
        <taxon>Eukaryota</taxon>
        <taxon>Viridiplantae</taxon>
        <taxon>Streptophyta</taxon>
        <taxon>Embryophyta</taxon>
        <taxon>Tracheophyta</taxon>
        <taxon>Spermatophyta</taxon>
        <taxon>Magnoliopsida</taxon>
        <taxon>Liliopsida</taxon>
        <taxon>Asparagales</taxon>
        <taxon>Orchidaceae</taxon>
        <taxon>Epidendroideae</taxon>
        <taxon>Malaxideae</taxon>
        <taxon>Dendrobiinae</taxon>
        <taxon>Dendrobium</taxon>
    </lineage>
</organism>
<comment type="caution">
    <text evidence="1">The sequence shown here is derived from an EMBL/GenBank/DDBJ whole genome shotgun (WGS) entry which is preliminary data.</text>
</comment>
<dbReference type="Proteomes" id="UP000829196">
    <property type="component" value="Unassembled WGS sequence"/>
</dbReference>
<protein>
    <submittedName>
        <fullName evidence="1">Uncharacterized protein</fullName>
    </submittedName>
</protein>
<reference evidence="1" key="1">
    <citation type="journal article" date="2022" name="Front. Genet.">
        <title>Chromosome-Scale Assembly of the Dendrobium nobile Genome Provides Insights Into the Molecular Mechanism of the Biosynthesis of the Medicinal Active Ingredient of Dendrobium.</title>
        <authorList>
            <person name="Xu Q."/>
            <person name="Niu S.-C."/>
            <person name="Li K.-L."/>
            <person name="Zheng P.-J."/>
            <person name="Zhang X.-J."/>
            <person name="Jia Y."/>
            <person name="Liu Y."/>
            <person name="Niu Y.-X."/>
            <person name="Yu L.-H."/>
            <person name="Chen D.-F."/>
            <person name="Zhang G.-Q."/>
        </authorList>
    </citation>
    <scope>NUCLEOTIDE SEQUENCE</scope>
    <source>
        <tissue evidence="1">Leaf</tissue>
    </source>
</reference>
<keyword evidence="2" id="KW-1185">Reference proteome</keyword>
<proteinExistence type="predicted"/>
<accession>A0A8T3ABB3</accession>
<dbReference type="EMBL" id="JAGYWB010000017">
    <property type="protein sequence ID" value="KAI0493419.1"/>
    <property type="molecule type" value="Genomic_DNA"/>
</dbReference>
<gene>
    <name evidence="1" type="ORF">KFK09_023535</name>
</gene>
<name>A0A8T3ABB3_DENNO</name>
<sequence>MSKPTNYQPKILARVKDLSEVPNSFCRIVFASGFAADNLPETCSMNKKNSLCSFETDFYNMHTKVSILYTFKHKSLIKTIIKY</sequence>